<dbReference type="PANTHER" id="PTHR11579">
    <property type="entry name" value="PROTEIN-L-ISOASPARTATE O-METHYLTRANSFERASE"/>
    <property type="match status" value="1"/>
</dbReference>
<dbReference type="InterPro" id="IPR029063">
    <property type="entry name" value="SAM-dependent_MTases_sf"/>
</dbReference>
<evidence type="ECO:0000256" key="4">
    <source>
        <dbReference type="ARBA" id="ARBA00022490"/>
    </source>
</evidence>
<gene>
    <name evidence="8" type="ORF">METZ01_LOCUS26528</name>
</gene>
<dbReference type="HAMAP" id="MF_00090">
    <property type="entry name" value="PIMT"/>
    <property type="match status" value="1"/>
</dbReference>
<evidence type="ECO:0000256" key="2">
    <source>
        <dbReference type="ARBA" id="ARBA00005369"/>
    </source>
</evidence>
<evidence type="ECO:0000256" key="6">
    <source>
        <dbReference type="ARBA" id="ARBA00022679"/>
    </source>
</evidence>
<dbReference type="GO" id="GO:0005737">
    <property type="term" value="C:cytoplasm"/>
    <property type="evidence" value="ECO:0007669"/>
    <property type="project" value="UniProtKB-SubCell"/>
</dbReference>
<dbReference type="InterPro" id="IPR000682">
    <property type="entry name" value="PCMT"/>
</dbReference>
<dbReference type="EC" id="2.1.1.77" evidence="3"/>
<dbReference type="NCBIfam" id="NF001453">
    <property type="entry name" value="PRK00312.1"/>
    <property type="match status" value="1"/>
</dbReference>
<dbReference type="GO" id="GO:0004719">
    <property type="term" value="F:protein-L-isoaspartate (D-aspartate) O-methyltransferase activity"/>
    <property type="evidence" value="ECO:0007669"/>
    <property type="project" value="UniProtKB-EC"/>
</dbReference>
<dbReference type="Gene3D" id="3.40.50.150">
    <property type="entry name" value="Vaccinia Virus protein VP39"/>
    <property type="match status" value="1"/>
</dbReference>
<dbReference type="AlphaFoldDB" id="A0A381Q445"/>
<protein>
    <recommendedName>
        <fullName evidence="3">protein-L-isoaspartate(D-aspartate) O-methyltransferase</fullName>
        <ecNumber evidence="3">2.1.1.77</ecNumber>
    </recommendedName>
</protein>
<sequence>MVLRYFRRTVWIISFTIASLIFAQNDKDYEELREAMVKTQIESRGVKDEDVLSVMRDVPRHLFIDESLWPKAYSDGPLPIGHGQTISQPYIVAFMTELLRPDTHHMVLEIGTGSGYQAAVLAKLVHHVYTIEIVPELGRNAKAALKRLGYDNISVRVGDGYKGWPEEEPFDRIIVTAAPEKVPEALVDQLKPGGRMVLPVGPRWWGQDLLVIEKDERGKVVRKNTIPVRFVPMVRQEERKN</sequence>
<dbReference type="GO" id="GO:0032259">
    <property type="term" value="P:methylation"/>
    <property type="evidence" value="ECO:0007669"/>
    <property type="project" value="UniProtKB-KW"/>
</dbReference>
<comment type="similarity">
    <text evidence="2">Belongs to the methyltransferase superfamily. L-isoaspartyl/D-aspartyl protein methyltransferase family.</text>
</comment>
<evidence type="ECO:0000256" key="5">
    <source>
        <dbReference type="ARBA" id="ARBA00022603"/>
    </source>
</evidence>
<proteinExistence type="inferred from homology"/>
<dbReference type="FunFam" id="3.40.50.150:FF:000010">
    <property type="entry name" value="Protein-L-isoaspartate O-methyltransferase"/>
    <property type="match status" value="1"/>
</dbReference>
<evidence type="ECO:0000313" key="8">
    <source>
        <dbReference type="EMBL" id="SUZ73674.1"/>
    </source>
</evidence>
<accession>A0A381Q445</accession>
<keyword evidence="6" id="KW-0808">Transferase</keyword>
<dbReference type="CDD" id="cd02440">
    <property type="entry name" value="AdoMet_MTases"/>
    <property type="match status" value="1"/>
</dbReference>
<keyword evidence="4" id="KW-0963">Cytoplasm</keyword>
<evidence type="ECO:0000256" key="1">
    <source>
        <dbReference type="ARBA" id="ARBA00004496"/>
    </source>
</evidence>
<name>A0A381Q445_9ZZZZ</name>
<dbReference type="EMBL" id="UINC01001186">
    <property type="protein sequence ID" value="SUZ73674.1"/>
    <property type="molecule type" value="Genomic_DNA"/>
</dbReference>
<keyword evidence="5" id="KW-0489">Methyltransferase</keyword>
<dbReference type="SUPFAM" id="SSF53335">
    <property type="entry name" value="S-adenosyl-L-methionine-dependent methyltransferases"/>
    <property type="match status" value="1"/>
</dbReference>
<dbReference type="Pfam" id="PF01135">
    <property type="entry name" value="PCMT"/>
    <property type="match status" value="1"/>
</dbReference>
<evidence type="ECO:0000256" key="7">
    <source>
        <dbReference type="ARBA" id="ARBA00022691"/>
    </source>
</evidence>
<comment type="subcellular location">
    <subcellularLocation>
        <location evidence="1">Cytoplasm</location>
    </subcellularLocation>
</comment>
<evidence type="ECO:0000256" key="3">
    <source>
        <dbReference type="ARBA" id="ARBA00011890"/>
    </source>
</evidence>
<dbReference type="PANTHER" id="PTHR11579:SF0">
    <property type="entry name" value="PROTEIN-L-ISOASPARTATE(D-ASPARTATE) O-METHYLTRANSFERASE"/>
    <property type="match status" value="1"/>
</dbReference>
<dbReference type="NCBIfam" id="TIGR00080">
    <property type="entry name" value="pimt"/>
    <property type="match status" value="1"/>
</dbReference>
<keyword evidence="7" id="KW-0949">S-adenosyl-L-methionine</keyword>
<reference evidence="8" key="1">
    <citation type="submission" date="2018-05" db="EMBL/GenBank/DDBJ databases">
        <authorList>
            <person name="Lanie J.A."/>
            <person name="Ng W.-L."/>
            <person name="Kazmierczak K.M."/>
            <person name="Andrzejewski T.M."/>
            <person name="Davidsen T.M."/>
            <person name="Wayne K.J."/>
            <person name="Tettelin H."/>
            <person name="Glass J.I."/>
            <person name="Rusch D."/>
            <person name="Podicherti R."/>
            <person name="Tsui H.-C.T."/>
            <person name="Winkler M.E."/>
        </authorList>
    </citation>
    <scope>NUCLEOTIDE SEQUENCE</scope>
</reference>
<organism evidence="8">
    <name type="scientific">marine metagenome</name>
    <dbReference type="NCBI Taxonomy" id="408172"/>
    <lineage>
        <taxon>unclassified sequences</taxon>
        <taxon>metagenomes</taxon>
        <taxon>ecological metagenomes</taxon>
    </lineage>
</organism>